<accession>A0A8H4YQU0</accession>
<keyword evidence="1" id="KW-0863">Zinc-finger</keyword>
<organism evidence="4 5">
    <name type="scientific">Fusarium anthophilum</name>
    <dbReference type="NCBI Taxonomy" id="48485"/>
    <lineage>
        <taxon>Eukaryota</taxon>
        <taxon>Fungi</taxon>
        <taxon>Dikarya</taxon>
        <taxon>Ascomycota</taxon>
        <taxon>Pezizomycotina</taxon>
        <taxon>Sordariomycetes</taxon>
        <taxon>Hypocreomycetidae</taxon>
        <taxon>Hypocreales</taxon>
        <taxon>Nectriaceae</taxon>
        <taxon>Fusarium</taxon>
        <taxon>Fusarium fujikuroi species complex</taxon>
    </lineage>
</organism>
<protein>
    <recommendedName>
        <fullName evidence="3">CCHC-type domain-containing protein</fullName>
    </recommendedName>
</protein>
<name>A0A8H4YQU0_9HYPO</name>
<feature type="region of interest" description="Disordered" evidence="2">
    <location>
        <begin position="1"/>
        <end position="83"/>
    </location>
</feature>
<evidence type="ECO:0000313" key="4">
    <source>
        <dbReference type="EMBL" id="KAF5232493.1"/>
    </source>
</evidence>
<proteinExistence type="predicted"/>
<dbReference type="GO" id="GO:0008270">
    <property type="term" value="F:zinc ion binding"/>
    <property type="evidence" value="ECO:0007669"/>
    <property type="project" value="UniProtKB-KW"/>
</dbReference>
<keyword evidence="1" id="KW-0479">Metal-binding</keyword>
<feature type="domain" description="CCHC-type" evidence="3">
    <location>
        <begin position="92"/>
        <end position="105"/>
    </location>
</feature>
<evidence type="ECO:0000256" key="2">
    <source>
        <dbReference type="SAM" id="MobiDB-lite"/>
    </source>
</evidence>
<dbReference type="GO" id="GO:0003676">
    <property type="term" value="F:nucleic acid binding"/>
    <property type="evidence" value="ECO:0007669"/>
    <property type="project" value="InterPro"/>
</dbReference>
<keyword evidence="5" id="KW-1185">Reference proteome</keyword>
<evidence type="ECO:0000259" key="3">
    <source>
        <dbReference type="PROSITE" id="PS50158"/>
    </source>
</evidence>
<dbReference type="PROSITE" id="PS50158">
    <property type="entry name" value="ZF_CCHC"/>
    <property type="match status" value="1"/>
</dbReference>
<gene>
    <name evidence="4" type="ORF">FANTH_12954</name>
</gene>
<comment type="caution">
    <text evidence="4">The sequence shown here is derived from an EMBL/GenBank/DDBJ whole genome shotgun (WGS) entry which is preliminary data.</text>
</comment>
<evidence type="ECO:0000256" key="1">
    <source>
        <dbReference type="PROSITE-ProRule" id="PRU00047"/>
    </source>
</evidence>
<dbReference type="Proteomes" id="UP000573603">
    <property type="component" value="Unassembled WGS sequence"/>
</dbReference>
<feature type="compositionally biased region" description="Polar residues" evidence="2">
    <location>
        <begin position="38"/>
        <end position="48"/>
    </location>
</feature>
<dbReference type="Gene3D" id="4.10.60.10">
    <property type="entry name" value="Zinc finger, CCHC-type"/>
    <property type="match status" value="1"/>
</dbReference>
<keyword evidence="1" id="KW-0862">Zinc</keyword>
<sequence>MSPTRQEKKQHDRDGFAMHQVNDGNDENMAGRLDNAGYATQTSPTSTPVVRPGRIISSQPLNERNTPPAGGRTPRPQGETASQAGISHNKLCANCGGDGHLLDNCVTAEHGAIWVCVFCKTKDHFTDACPSFKKVGLAAKVKLLVTDRAGKPQLSTHRCWCVYLHDFLVSEETKDLPAPTAFPWRLTFAEDLFKGRTIHEIQEEFDRTGDASKLSKDLVMQSLEDVYLRHWKIEELPWPRRPNDKSDLSKHKRSWEALARWVGVDIRPFADEVTSLLDIAQLTVTSGEDAISGINHHMHRVSGSTSALVHWTTVPNRLPGSGAKCGVQLWAE</sequence>
<dbReference type="EMBL" id="JABEVY010000445">
    <property type="protein sequence ID" value="KAF5232493.1"/>
    <property type="molecule type" value="Genomic_DNA"/>
</dbReference>
<dbReference type="SUPFAM" id="SSF57756">
    <property type="entry name" value="Retrovirus zinc finger-like domains"/>
    <property type="match status" value="1"/>
</dbReference>
<dbReference type="AlphaFoldDB" id="A0A8H4YQU0"/>
<dbReference type="InterPro" id="IPR036875">
    <property type="entry name" value="Znf_CCHC_sf"/>
</dbReference>
<dbReference type="InterPro" id="IPR001878">
    <property type="entry name" value="Znf_CCHC"/>
</dbReference>
<feature type="compositionally biased region" description="Polar residues" evidence="2">
    <location>
        <begin position="56"/>
        <end position="65"/>
    </location>
</feature>
<reference evidence="4 5" key="1">
    <citation type="journal article" date="2020" name="BMC Genomics">
        <title>Correction to: Identification and distribution of gene clusters required for synthesis of sphingolipid metabolism inhibitors in diverse species of the filamentous fungus Fusarium.</title>
        <authorList>
            <person name="Kim H.S."/>
            <person name="Lohmar J.M."/>
            <person name="Busman M."/>
            <person name="Brown D.W."/>
            <person name="Naumann T.A."/>
            <person name="Divon H.H."/>
            <person name="Lysoe E."/>
            <person name="Uhlig S."/>
            <person name="Proctor R.H."/>
        </authorList>
    </citation>
    <scope>NUCLEOTIDE SEQUENCE [LARGE SCALE GENOMIC DNA]</scope>
    <source>
        <strain evidence="4 5">NRRL 25214</strain>
    </source>
</reference>
<evidence type="ECO:0000313" key="5">
    <source>
        <dbReference type="Proteomes" id="UP000573603"/>
    </source>
</evidence>
<feature type="compositionally biased region" description="Basic and acidic residues" evidence="2">
    <location>
        <begin position="1"/>
        <end position="16"/>
    </location>
</feature>